<dbReference type="InterPro" id="IPR002123">
    <property type="entry name" value="Plipid/glycerol_acylTrfase"/>
</dbReference>
<keyword evidence="6" id="KW-1133">Transmembrane helix</keyword>
<feature type="domain" description="Phospholipid/glycerol acyltransferase" evidence="7">
    <location>
        <begin position="190"/>
        <end position="306"/>
    </location>
</feature>
<dbReference type="Pfam" id="PF01553">
    <property type="entry name" value="Acyltransferase"/>
    <property type="match status" value="1"/>
</dbReference>
<dbReference type="GO" id="GO:0006654">
    <property type="term" value="P:phosphatidic acid biosynthetic process"/>
    <property type="evidence" value="ECO:0007669"/>
    <property type="project" value="TreeGrafter"/>
</dbReference>
<comment type="caution">
    <text evidence="8">The sequence shown here is derived from an EMBL/GenBank/DDBJ whole genome shotgun (WGS) entry which is preliminary data.</text>
</comment>
<evidence type="ECO:0000256" key="6">
    <source>
        <dbReference type="SAM" id="Phobius"/>
    </source>
</evidence>
<gene>
    <name evidence="8" type="ORF">Poli38472_005256</name>
</gene>
<feature type="transmembrane region" description="Helical" evidence="6">
    <location>
        <begin position="117"/>
        <end position="138"/>
    </location>
</feature>
<dbReference type="AlphaFoldDB" id="A0A8K1FLF7"/>
<keyword evidence="5" id="KW-0012">Acyltransferase</keyword>
<dbReference type="PANTHER" id="PTHR10434">
    <property type="entry name" value="1-ACYL-SN-GLYCEROL-3-PHOSPHATE ACYLTRANSFERASE"/>
    <property type="match status" value="1"/>
</dbReference>
<evidence type="ECO:0000256" key="1">
    <source>
        <dbReference type="ARBA" id="ARBA00005189"/>
    </source>
</evidence>
<feature type="transmembrane region" description="Helical" evidence="6">
    <location>
        <begin position="375"/>
        <end position="398"/>
    </location>
</feature>
<dbReference type="SMART" id="SM00563">
    <property type="entry name" value="PlsC"/>
    <property type="match status" value="1"/>
</dbReference>
<dbReference type="PANTHER" id="PTHR10434:SF64">
    <property type="entry name" value="1-ACYL-SN-GLYCEROL-3-PHOSPHATE ACYLTRANSFERASE-RELATED"/>
    <property type="match status" value="1"/>
</dbReference>
<dbReference type="GO" id="GO:0003841">
    <property type="term" value="F:1-acylglycerol-3-phosphate O-acyltransferase activity"/>
    <property type="evidence" value="ECO:0007669"/>
    <property type="project" value="TreeGrafter"/>
</dbReference>
<keyword evidence="3" id="KW-0808">Transferase</keyword>
<feature type="transmembrane region" description="Helical" evidence="6">
    <location>
        <begin position="158"/>
        <end position="177"/>
    </location>
</feature>
<dbReference type="SUPFAM" id="SSF69593">
    <property type="entry name" value="Glycerol-3-phosphate (1)-acyltransferase"/>
    <property type="match status" value="1"/>
</dbReference>
<evidence type="ECO:0000313" key="8">
    <source>
        <dbReference type="EMBL" id="TMW62638.1"/>
    </source>
</evidence>
<sequence length="428" mass="47772">MSEEAPKKSVEEVLQEVRFAERLAEVEARLPTTLVLAKEGTLAKRNQVRRKLYRDSEIIRIEIEDKLNEYGIEGEWATSPVIKEANKKLDAVRAQLHLDVLPSTGTQLEKIYMFARLATFALVFVGWFSAVIALYPLRLLDSTLKGLGVPKNYLPMDIVAWGMASLFCLSAGSDFVTEGREHVLALKDSAVFMFSHASNLDGFVVNAASPVALKFGAKKSLFMIPLLGWGARWCLDYVAIDRSNRKSALASLKELSQAVNERGYSISISPEGTRSKDGLLQEFKKGPFYLRDDTKKSVVPALVFGAYELWPPGRLFATPGKTLMRFLPEFIPDPSKNRNQNRLALRRIYLDGFADDVPEDIGQGADNNGVLKNVFFMYIVWAITIKVTFTSLSLISGFCGLVGISMWTFFKLSMVVSVGLEALMFYTC</sequence>
<name>A0A8K1FLF7_PYTOL</name>
<evidence type="ECO:0000256" key="3">
    <source>
        <dbReference type="ARBA" id="ARBA00022679"/>
    </source>
</evidence>
<proteinExistence type="predicted"/>
<keyword evidence="6" id="KW-0472">Membrane</keyword>
<evidence type="ECO:0000313" key="9">
    <source>
        <dbReference type="Proteomes" id="UP000794436"/>
    </source>
</evidence>
<keyword evidence="6" id="KW-0812">Transmembrane</keyword>
<comment type="pathway">
    <text evidence="1">Lipid metabolism.</text>
</comment>
<organism evidence="8 9">
    <name type="scientific">Pythium oligandrum</name>
    <name type="common">Mycoparasitic fungus</name>
    <dbReference type="NCBI Taxonomy" id="41045"/>
    <lineage>
        <taxon>Eukaryota</taxon>
        <taxon>Sar</taxon>
        <taxon>Stramenopiles</taxon>
        <taxon>Oomycota</taxon>
        <taxon>Peronosporomycetes</taxon>
        <taxon>Pythiales</taxon>
        <taxon>Pythiaceae</taxon>
        <taxon>Pythium</taxon>
    </lineage>
</organism>
<evidence type="ECO:0000256" key="2">
    <source>
        <dbReference type="ARBA" id="ARBA00022516"/>
    </source>
</evidence>
<dbReference type="Proteomes" id="UP000794436">
    <property type="component" value="Unassembled WGS sequence"/>
</dbReference>
<keyword evidence="2" id="KW-0444">Lipid biosynthesis</keyword>
<dbReference type="OrthoDB" id="417078at2759"/>
<evidence type="ECO:0000259" key="7">
    <source>
        <dbReference type="SMART" id="SM00563"/>
    </source>
</evidence>
<evidence type="ECO:0000256" key="4">
    <source>
        <dbReference type="ARBA" id="ARBA00023098"/>
    </source>
</evidence>
<keyword evidence="9" id="KW-1185">Reference proteome</keyword>
<accession>A0A8K1FLF7</accession>
<reference evidence="8" key="1">
    <citation type="submission" date="2019-03" db="EMBL/GenBank/DDBJ databases">
        <title>Long read genome sequence of the mycoparasitic Pythium oligandrum ATCC 38472 isolated from sugarbeet rhizosphere.</title>
        <authorList>
            <person name="Gaulin E."/>
        </authorList>
    </citation>
    <scope>NUCLEOTIDE SEQUENCE</scope>
    <source>
        <strain evidence="8">ATCC 38472_TT</strain>
    </source>
</reference>
<dbReference type="EMBL" id="SPLM01000073">
    <property type="protein sequence ID" value="TMW62638.1"/>
    <property type="molecule type" value="Genomic_DNA"/>
</dbReference>
<protein>
    <recommendedName>
        <fullName evidence="7">Phospholipid/glycerol acyltransferase domain-containing protein</fullName>
    </recommendedName>
</protein>
<keyword evidence="4" id="KW-0443">Lipid metabolism</keyword>
<dbReference type="CDD" id="cd07989">
    <property type="entry name" value="LPLAT_AGPAT-like"/>
    <property type="match status" value="1"/>
</dbReference>
<evidence type="ECO:0000256" key="5">
    <source>
        <dbReference type="ARBA" id="ARBA00023315"/>
    </source>
</evidence>